<proteinExistence type="predicted"/>
<organism evidence="1 2">
    <name type="scientific">Pseudocohnilembus persalinus</name>
    <name type="common">Ciliate</name>
    <dbReference type="NCBI Taxonomy" id="266149"/>
    <lineage>
        <taxon>Eukaryota</taxon>
        <taxon>Sar</taxon>
        <taxon>Alveolata</taxon>
        <taxon>Ciliophora</taxon>
        <taxon>Intramacronucleata</taxon>
        <taxon>Oligohymenophorea</taxon>
        <taxon>Scuticociliatia</taxon>
        <taxon>Philasterida</taxon>
        <taxon>Pseudocohnilembidae</taxon>
        <taxon>Pseudocohnilembus</taxon>
    </lineage>
</organism>
<keyword evidence="2" id="KW-1185">Reference proteome</keyword>
<evidence type="ECO:0000313" key="2">
    <source>
        <dbReference type="Proteomes" id="UP000054937"/>
    </source>
</evidence>
<dbReference type="EMBL" id="LDAU01000081">
    <property type="protein sequence ID" value="KRX07735.1"/>
    <property type="molecule type" value="Genomic_DNA"/>
</dbReference>
<dbReference type="InParanoid" id="A0A0V0QZK0"/>
<evidence type="ECO:0000313" key="1">
    <source>
        <dbReference type="EMBL" id="KRX07735.1"/>
    </source>
</evidence>
<reference evidence="1 2" key="1">
    <citation type="journal article" date="2015" name="Sci. Rep.">
        <title>Genome of the facultative scuticociliatosis pathogen Pseudocohnilembus persalinus provides insight into its virulence through horizontal gene transfer.</title>
        <authorList>
            <person name="Xiong J."/>
            <person name="Wang G."/>
            <person name="Cheng J."/>
            <person name="Tian M."/>
            <person name="Pan X."/>
            <person name="Warren A."/>
            <person name="Jiang C."/>
            <person name="Yuan D."/>
            <person name="Miao W."/>
        </authorList>
    </citation>
    <scope>NUCLEOTIDE SEQUENCE [LARGE SCALE GENOMIC DNA]</scope>
    <source>
        <strain evidence="1">36N120E</strain>
    </source>
</reference>
<sequence>MNNIIVKPEQPQKTIYQYTDAQEFYNDYIPQQQQSQQNKKPLEKQEIQQIKELYIQLGFKGNPCSYGYTQNGNEDIDKILNILLKSQDFRFNNQEINQLESVRIFYKFL</sequence>
<gene>
    <name evidence="1" type="ORF">PPERSA_05798</name>
</gene>
<name>A0A0V0QZK0_PSEPJ</name>
<dbReference type="AlphaFoldDB" id="A0A0V0QZK0"/>
<dbReference type="Proteomes" id="UP000054937">
    <property type="component" value="Unassembled WGS sequence"/>
</dbReference>
<comment type="caution">
    <text evidence="1">The sequence shown here is derived from an EMBL/GenBank/DDBJ whole genome shotgun (WGS) entry which is preliminary data.</text>
</comment>
<accession>A0A0V0QZK0</accession>
<protein>
    <submittedName>
        <fullName evidence="1">Uncharacterized protein</fullName>
    </submittedName>
</protein>